<proteinExistence type="predicted"/>
<dbReference type="EMBL" id="JAZHYN010000041">
    <property type="protein sequence ID" value="MEF3367410.1"/>
    <property type="molecule type" value="Genomic_DNA"/>
</dbReference>
<comment type="caution">
    <text evidence="1">The sequence shown here is derived from an EMBL/GenBank/DDBJ whole genome shotgun (WGS) entry which is preliminary data.</text>
</comment>
<dbReference type="RefSeq" id="WP_332082457.1">
    <property type="nucleotide sequence ID" value="NZ_JAZHYN010000041.1"/>
</dbReference>
<gene>
    <name evidence="1" type="ORF">V3H18_12775</name>
</gene>
<dbReference type="Pfam" id="PF05521">
    <property type="entry name" value="Phage_HCP"/>
    <property type="match status" value="1"/>
</dbReference>
<protein>
    <submittedName>
        <fullName evidence="1">Phage head closure protein</fullName>
    </submittedName>
</protein>
<evidence type="ECO:0000313" key="1">
    <source>
        <dbReference type="EMBL" id="MEF3367410.1"/>
    </source>
</evidence>
<organism evidence="1 2">
    <name type="scientific">Methylocystis borbori</name>
    <dbReference type="NCBI Taxonomy" id="3118750"/>
    <lineage>
        <taxon>Bacteria</taxon>
        <taxon>Pseudomonadati</taxon>
        <taxon>Pseudomonadota</taxon>
        <taxon>Alphaproteobacteria</taxon>
        <taxon>Hyphomicrobiales</taxon>
        <taxon>Methylocystaceae</taxon>
        <taxon>Methylocystis</taxon>
    </lineage>
</organism>
<reference evidence="1 2" key="1">
    <citation type="submission" date="2024-02" db="EMBL/GenBank/DDBJ databases">
        <authorList>
            <person name="Grouzdev D."/>
        </authorList>
    </citation>
    <scope>NUCLEOTIDE SEQUENCE [LARGE SCALE GENOMIC DNA]</scope>
    <source>
        <strain evidence="1 2">9N</strain>
    </source>
</reference>
<evidence type="ECO:0000313" key="2">
    <source>
        <dbReference type="Proteomes" id="UP001350748"/>
    </source>
</evidence>
<dbReference type="InterPro" id="IPR038666">
    <property type="entry name" value="SSP1_head-tail_sf"/>
</dbReference>
<name>A0ABU7XJ59_9HYPH</name>
<dbReference type="NCBIfam" id="TIGR01563">
    <property type="entry name" value="gp16_SPP1"/>
    <property type="match status" value="1"/>
</dbReference>
<sequence>MSARATIGALRQRVTLEAPIDAPDGAGGFSQSYAPVAQLWARIAPSGAREDFVEERLEQTVGHVVTIRWRAGVTSGMRFLHRGRRLAIRAVFDPDDGRRFLQCQCEEIS</sequence>
<accession>A0ABU7XJ59</accession>
<dbReference type="Gene3D" id="2.40.10.270">
    <property type="entry name" value="Bacteriophage SPP1 head-tail adaptor protein"/>
    <property type="match status" value="1"/>
</dbReference>
<dbReference type="Proteomes" id="UP001350748">
    <property type="component" value="Unassembled WGS sequence"/>
</dbReference>
<keyword evidence="2" id="KW-1185">Reference proteome</keyword>
<dbReference type="InterPro" id="IPR008767">
    <property type="entry name" value="Phage_SPP1_head-tail_adaptor"/>
</dbReference>